<proteinExistence type="inferred from homology"/>
<evidence type="ECO:0000256" key="1">
    <source>
        <dbReference type="ARBA" id="ARBA00004442"/>
    </source>
</evidence>
<dbReference type="GO" id="GO:0009279">
    <property type="term" value="C:cell outer membrane"/>
    <property type="evidence" value="ECO:0007669"/>
    <property type="project" value="UniProtKB-SubCell"/>
</dbReference>
<evidence type="ECO:0000256" key="3">
    <source>
        <dbReference type="ARBA" id="ARBA00022448"/>
    </source>
</evidence>
<evidence type="ECO:0000256" key="4">
    <source>
        <dbReference type="ARBA" id="ARBA00022452"/>
    </source>
</evidence>
<organism evidence="9 10">
    <name type="scientific">candidate division WOR_3 bacterium SM1_77</name>
    <dbReference type="NCBI Taxonomy" id="1703778"/>
    <lineage>
        <taxon>Bacteria</taxon>
        <taxon>Bacteria division WOR-3</taxon>
    </lineage>
</organism>
<feature type="coiled-coil region" evidence="8">
    <location>
        <begin position="317"/>
        <end position="376"/>
    </location>
</feature>
<gene>
    <name evidence="9" type="ORF">AMJ74_00255</name>
</gene>
<dbReference type="EMBL" id="LJVE01000002">
    <property type="protein sequence ID" value="KPL15923.1"/>
    <property type="molecule type" value="Genomic_DNA"/>
</dbReference>
<dbReference type="InterPro" id="IPR051906">
    <property type="entry name" value="TolC-like"/>
</dbReference>
<keyword evidence="7" id="KW-0998">Cell outer membrane</keyword>
<dbReference type="Gene3D" id="1.20.1600.10">
    <property type="entry name" value="Outer membrane efflux proteins (OEP)"/>
    <property type="match status" value="1"/>
</dbReference>
<evidence type="ECO:0008006" key="11">
    <source>
        <dbReference type="Google" id="ProtNLM"/>
    </source>
</evidence>
<evidence type="ECO:0000313" key="9">
    <source>
        <dbReference type="EMBL" id="KPL15923.1"/>
    </source>
</evidence>
<evidence type="ECO:0000313" key="10">
    <source>
        <dbReference type="Proteomes" id="UP000050975"/>
    </source>
</evidence>
<comment type="caution">
    <text evidence="9">The sequence shown here is derived from an EMBL/GenBank/DDBJ whole genome shotgun (WGS) entry which is preliminary data.</text>
</comment>
<reference evidence="9 10" key="1">
    <citation type="journal article" date="2015" name="Microbiome">
        <title>Genomic resolution of linkages in carbon, nitrogen, and sulfur cycling among widespread estuary sediment bacteria.</title>
        <authorList>
            <person name="Baker B.J."/>
            <person name="Lazar C.S."/>
            <person name="Teske A.P."/>
            <person name="Dick G.J."/>
        </authorList>
    </citation>
    <scope>NUCLEOTIDE SEQUENCE [LARGE SCALE GENOMIC DNA]</scope>
    <source>
        <strain evidence="9">SM1_77</strain>
    </source>
</reference>
<dbReference type="GO" id="GO:0015562">
    <property type="term" value="F:efflux transmembrane transporter activity"/>
    <property type="evidence" value="ECO:0007669"/>
    <property type="project" value="InterPro"/>
</dbReference>
<dbReference type="GO" id="GO:1990281">
    <property type="term" value="C:efflux pump complex"/>
    <property type="evidence" value="ECO:0007669"/>
    <property type="project" value="TreeGrafter"/>
</dbReference>
<dbReference type="PANTHER" id="PTHR30026:SF20">
    <property type="entry name" value="OUTER MEMBRANE PROTEIN TOLC"/>
    <property type="match status" value="1"/>
</dbReference>
<dbReference type="AlphaFoldDB" id="A0A0S8K3F2"/>
<keyword evidence="5" id="KW-0812">Transmembrane</keyword>
<keyword evidence="4" id="KW-1134">Transmembrane beta strand</keyword>
<evidence type="ECO:0000256" key="7">
    <source>
        <dbReference type="ARBA" id="ARBA00023237"/>
    </source>
</evidence>
<evidence type="ECO:0000256" key="6">
    <source>
        <dbReference type="ARBA" id="ARBA00023136"/>
    </source>
</evidence>
<sequence>MFIILTFLMSMTSGDTLQFTLEQATDYALEHNPDIEQMRIEFEKSETKVAQSLSSFYPNITATGSYAYLTDIPVFEFDGLPIPFGQSENYSLQVSLQQVIFAWGKLYNAYKISDLGLRISELNLARKRQEVRYAVSDVFYSILVLKETALLLRQSLTQLERHAQAVETRYKAGLVSQFDLLRARVQVANLKPQVIEAENGLKLAREGFKMLLGVPLDREVSVSGTLELVEEEFDLNELTENALANRAELKNLKNAVTIAKLSQRIARRANLPTLVAGATYERKKPFSITGNEWGSNIIFNIGFEFPIFRGFRNLHLYKEASLQLKEVDLALDNLEKAITLEVKQSYLNLQAAKEAISTAQENVGQAEKAFEILETRYKNGLATNLEFLDTQLASMQAKTNYFSVLKNYYTARAEIYKAIGKEE</sequence>
<keyword evidence="8" id="KW-0175">Coiled coil</keyword>
<evidence type="ECO:0000256" key="8">
    <source>
        <dbReference type="SAM" id="Coils"/>
    </source>
</evidence>
<keyword evidence="6" id="KW-0472">Membrane</keyword>
<accession>A0A0S8K3F2</accession>
<comment type="similarity">
    <text evidence="2">Belongs to the outer membrane factor (OMF) (TC 1.B.17) family.</text>
</comment>
<evidence type="ECO:0000256" key="2">
    <source>
        <dbReference type="ARBA" id="ARBA00007613"/>
    </source>
</evidence>
<dbReference type="Pfam" id="PF02321">
    <property type="entry name" value="OEP"/>
    <property type="match status" value="2"/>
</dbReference>
<evidence type="ECO:0000256" key="5">
    <source>
        <dbReference type="ARBA" id="ARBA00022692"/>
    </source>
</evidence>
<dbReference type="SUPFAM" id="SSF56954">
    <property type="entry name" value="Outer membrane efflux proteins (OEP)"/>
    <property type="match status" value="1"/>
</dbReference>
<protein>
    <recommendedName>
        <fullName evidence="11">Transporter</fullName>
    </recommendedName>
</protein>
<keyword evidence="3" id="KW-0813">Transport</keyword>
<dbReference type="InterPro" id="IPR003423">
    <property type="entry name" value="OMP_efflux"/>
</dbReference>
<dbReference type="GO" id="GO:0015288">
    <property type="term" value="F:porin activity"/>
    <property type="evidence" value="ECO:0007669"/>
    <property type="project" value="TreeGrafter"/>
</dbReference>
<dbReference type="Proteomes" id="UP000050975">
    <property type="component" value="Unassembled WGS sequence"/>
</dbReference>
<comment type="subcellular location">
    <subcellularLocation>
        <location evidence="1">Cell outer membrane</location>
    </subcellularLocation>
</comment>
<dbReference type="PANTHER" id="PTHR30026">
    <property type="entry name" value="OUTER MEMBRANE PROTEIN TOLC"/>
    <property type="match status" value="1"/>
</dbReference>
<name>A0A0S8K3F2_UNCW3</name>